<comment type="caution">
    <text evidence="3">The sequence shown here is derived from an EMBL/GenBank/DDBJ whole genome shotgun (WGS) entry which is preliminary data.</text>
</comment>
<protein>
    <recommendedName>
        <fullName evidence="5">Lipoprotein</fullName>
    </recommendedName>
</protein>
<feature type="compositionally biased region" description="Low complexity" evidence="1">
    <location>
        <begin position="77"/>
        <end position="130"/>
    </location>
</feature>
<evidence type="ECO:0000256" key="1">
    <source>
        <dbReference type="SAM" id="MobiDB-lite"/>
    </source>
</evidence>
<reference evidence="3 4" key="1">
    <citation type="submission" date="2024-09" db="EMBL/GenBank/DDBJ databases">
        <authorList>
            <person name="Lee S.D."/>
        </authorList>
    </citation>
    <scope>NUCLEOTIDE SEQUENCE [LARGE SCALE GENOMIC DNA]</scope>
    <source>
        <strain evidence="3 4">N1-5</strain>
    </source>
</reference>
<evidence type="ECO:0000256" key="2">
    <source>
        <dbReference type="SAM" id="SignalP"/>
    </source>
</evidence>
<feature type="chain" id="PRO_5046791011" description="Lipoprotein" evidence="2">
    <location>
        <begin position="32"/>
        <end position="156"/>
    </location>
</feature>
<keyword evidence="2" id="KW-0732">Signal</keyword>
<evidence type="ECO:0000313" key="3">
    <source>
        <dbReference type="EMBL" id="MFC1407207.1"/>
    </source>
</evidence>
<organism evidence="3 4">
    <name type="scientific">Streptacidiphilus cavernicola</name>
    <dbReference type="NCBI Taxonomy" id="3342716"/>
    <lineage>
        <taxon>Bacteria</taxon>
        <taxon>Bacillati</taxon>
        <taxon>Actinomycetota</taxon>
        <taxon>Actinomycetes</taxon>
        <taxon>Kitasatosporales</taxon>
        <taxon>Streptomycetaceae</taxon>
        <taxon>Streptacidiphilus</taxon>
    </lineage>
</organism>
<accession>A0ABV6V0I0</accession>
<evidence type="ECO:0008006" key="5">
    <source>
        <dbReference type="Google" id="ProtNLM"/>
    </source>
</evidence>
<dbReference type="EMBL" id="JBHEZZ010000040">
    <property type="protein sequence ID" value="MFC1407207.1"/>
    <property type="molecule type" value="Genomic_DNA"/>
</dbReference>
<dbReference type="Proteomes" id="UP001592528">
    <property type="component" value="Unassembled WGS sequence"/>
</dbReference>
<feature type="compositionally biased region" description="Pro residues" evidence="1">
    <location>
        <begin position="42"/>
        <end position="70"/>
    </location>
</feature>
<name>A0ABV6V0I0_9ACTN</name>
<evidence type="ECO:0000313" key="4">
    <source>
        <dbReference type="Proteomes" id="UP001592528"/>
    </source>
</evidence>
<sequence length="156" mass="14810">MIGTFPRGTPGAPLGRLSAVLLALACTGALATACSPDRHPAAPSPPGAPPPAAPLAGPPAAPPAPGPTPGVPRRVLAVADPPRASVPAPSPAPAGRGSDRPSAGSAPAPGSAAPRKAHPAPGRPSAGSPGLCALGEQYGGWAPGSSQDDSCRAVYG</sequence>
<feature type="region of interest" description="Disordered" evidence="1">
    <location>
        <begin position="33"/>
        <end position="156"/>
    </location>
</feature>
<gene>
    <name evidence="3" type="ORF">ACEZDJ_38585</name>
</gene>
<dbReference type="PROSITE" id="PS51257">
    <property type="entry name" value="PROKAR_LIPOPROTEIN"/>
    <property type="match status" value="1"/>
</dbReference>
<feature type="signal peptide" evidence="2">
    <location>
        <begin position="1"/>
        <end position="31"/>
    </location>
</feature>
<keyword evidence="4" id="KW-1185">Reference proteome</keyword>
<proteinExistence type="predicted"/>
<dbReference type="RefSeq" id="WP_051725637.1">
    <property type="nucleotide sequence ID" value="NZ_JBHEZZ010000040.1"/>
</dbReference>